<feature type="transmembrane region" description="Helical" evidence="8">
    <location>
        <begin position="150"/>
        <end position="173"/>
    </location>
</feature>
<feature type="transmembrane region" description="Helical" evidence="8">
    <location>
        <begin position="74"/>
        <end position="100"/>
    </location>
</feature>
<proteinExistence type="inferred from homology"/>
<dbReference type="GO" id="GO:0005886">
    <property type="term" value="C:plasma membrane"/>
    <property type="evidence" value="ECO:0007669"/>
    <property type="project" value="UniProtKB-SubCell"/>
</dbReference>
<name>A0A841ZPN7_9LIST</name>
<comment type="caution">
    <text evidence="10">The sequence shown here is derived from an EMBL/GenBank/DDBJ whole genome shotgun (WGS) entry which is preliminary data.</text>
</comment>
<evidence type="ECO:0000256" key="2">
    <source>
        <dbReference type="ARBA" id="ARBA00007783"/>
    </source>
</evidence>
<comment type="subcellular location">
    <subcellularLocation>
        <location evidence="1 8">Cell membrane</location>
        <topology evidence="1 8">Multi-pass membrane protein</topology>
    </subcellularLocation>
</comment>
<feature type="transmembrane region" description="Helical" evidence="8">
    <location>
        <begin position="180"/>
        <end position="201"/>
    </location>
</feature>
<evidence type="ECO:0000259" key="9">
    <source>
        <dbReference type="PROSITE" id="PS51012"/>
    </source>
</evidence>
<reference evidence="10 11" key="1">
    <citation type="submission" date="2020-03" db="EMBL/GenBank/DDBJ databases">
        <title>Soil Listeria distribution.</title>
        <authorList>
            <person name="Liao J."/>
            <person name="Wiedmann M."/>
        </authorList>
    </citation>
    <scope>NUCLEOTIDE SEQUENCE [LARGE SCALE GENOMIC DNA]</scope>
    <source>
        <strain evidence="10 11">FSL L7-1507</strain>
    </source>
</reference>
<protein>
    <recommendedName>
        <fullName evidence="8">Transport permease protein</fullName>
    </recommendedName>
</protein>
<dbReference type="AlphaFoldDB" id="A0A841ZPN7"/>
<evidence type="ECO:0000256" key="6">
    <source>
        <dbReference type="ARBA" id="ARBA00022989"/>
    </source>
</evidence>
<feature type="transmembrane region" description="Helical" evidence="8">
    <location>
        <begin position="239"/>
        <end position="259"/>
    </location>
</feature>
<evidence type="ECO:0000256" key="5">
    <source>
        <dbReference type="ARBA" id="ARBA00022692"/>
    </source>
</evidence>
<evidence type="ECO:0000256" key="3">
    <source>
        <dbReference type="ARBA" id="ARBA00022448"/>
    </source>
</evidence>
<dbReference type="Proteomes" id="UP000559885">
    <property type="component" value="Unassembled WGS sequence"/>
</dbReference>
<keyword evidence="4 8" id="KW-1003">Cell membrane</keyword>
<evidence type="ECO:0000256" key="4">
    <source>
        <dbReference type="ARBA" id="ARBA00022475"/>
    </source>
</evidence>
<feature type="transmembrane region" description="Helical" evidence="8">
    <location>
        <begin position="34"/>
        <end position="54"/>
    </location>
</feature>
<dbReference type="InterPro" id="IPR013525">
    <property type="entry name" value="ABC2_TM"/>
</dbReference>
<evidence type="ECO:0000256" key="7">
    <source>
        <dbReference type="ARBA" id="ARBA00023136"/>
    </source>
</evidence>
<dbReference type="PANTHER" id="PTHR30413:SF10">
    <property type="entry name" value="CAPSULE POLYSACCHARIDE EXPORT INNER-MEMBRANE PROTEIN CTRC"/>
    <property type="match status" value="1"/>
</dbReference>
<keyword evidence="3 8" id="KW-0813">Transport</keyword>
<keyword evidence="5 8" id="KW-0812">Transmembrane</keyword>
<evidence type="ECO:0000313" key="11">
    <source>
        <dbReference type="Proteomes" id="UP000559885"/>
    </source>
</evidence>
<sequence length="269" mass="31265">MKTLVAWGKVHLLNWHKVFRLAEFDKKAMHQNHFFGLFWEFLSPALQIIIYYLVFGLRLGGHAALPSGVPYLYWMLIGIIPWFYMSSSIVSGAASIYSNLGLLSKTAFPVEILPTIAVIKGLNSFFTMLGLFLIVYIGSGFYPTLEWLQLIYYFFLTVLFLMTISLFTSVLTVIFRDFQLIINSAMRLLFFVSGAVIDVTANENSILTKLFKLNPFVYLVEGFRDALLSREWFFEKTWWTIYFFSVMLLILLLGIYLMGRYKSEFTEYM</sequence>
<dbReference type="EMBL" id="JAARRM010000002">
    <property type="protein sequence ID" value="MBC1521308.1"/>
    <property type="molecule type" value="Genomic_DNA"/>
</dbReference>
<accession>A0A841ZPN7</accession>
<dbReference type="GO" id="GO:0015920">
    <property type="term" value="P:lipopolysaccharide transport"/>
    <property type="evidence" value="ECO:0007669"/>
    <property type="project" value="TreeGrafter"/>
</dbReference>
<dbReference type="GO" id="GO:0140359">
    <property type="term" value="F:ABC-type transporter activity"/>
    <property type="evidence" value="ECO:0007669"/>
    <property type="project" value="InterPro"/>
</dbReference>
<keyword evidence="6 8" id="KW-1133">Transmembrane helix</keyword>
<organism evidence="10 11">
    <name type="scientific">Listeria aquatica</name>
    <dbReference type="NCBI Taxonomy" id="1494960"/>
    <lineage>
        <taxon>Bacteria</taxon>
        <taxon>Bacillati</taxon>
        <taxon>Bacillota</taxon>
        <taxon>Bacilli</taxon>
        <taxon>Bacillales</taxon>
        <taxon>Listeriaceae</taxon>
        <taxon>Listeria</taxon>
    </lineage>
</organism>
<dbReference type="InterPro" id="IPR047817">
    <property type="entry name" value="ABC2_TM_bact-type"/>
</dbReference>
<dbReference type="RefSeq" id="WP_185373142.1">
    <property type="nucleotide sequence ID" value="NZ_JAARRM010000002.1"/>
</dbReference>
<dbReference type="PANTHER" id="PTHR30413">
    <property type="entry name" value="INNER MEMBRANE TRANSPORT PERMEASE"/>
    <property type="match status" value="1"/>
</dbReference>
<evidence type="ECO:0000313" key="10">
    <source>
        <dbReference type="EMBL" id="MBC1521308.1"/>
    </source>
</evidence>
<evidence type="ECO:0000256" key="1">
    <source>
        <dbReference type="ARBA" id="ARBA00004651"/>
    </source>
</evidence>
<feature type="domain" description="ABC transmembrane type-2" evidence="9">
    <location>
        <begin position="35"/>
        <end position="261"/>
    </location>
</feature>
<evidence type="ECO:0000256" key="8">
    <source>
        <dbReference type="RuleBase" id="RU361157"/>
    </source>
</evidence>
<comment type="similarity">
    <text evidence="2 8">Belongs to the ABC-2 integral membrane protein family.</text>
</comment>
<dbReference type="PROSITE" id="PS51012">
    <property type="entry name" value="ABC_TM2"/>
    <property type="match status" value="1"/>
</dbReference>
<feature type="transmembrane region" description="Helical" evidence="8">
    <location>
        <begin position="112"/>
        <end position="138"/>
    </location>
</feature>
<keyword evidence="7 8" id="KW-0472">Membrane</keyword>
<dbReference type="Pfam" id="PF01061">
    <property type="entry name" value="ABC2_membrane"/>
    <property type="match status" value="1"/>
</dbReference>
<gene>
    <name evidence="10" type="ORF">HB912_06585</name>
</gene>